<evidence type="ECO:0000259" key="7">
    <source>
        <dbReference type="Pfam" id="PF00593"/>
    </source>
</evidence>
<keyword evidence="10" id="KW-1185">Reference proteome</keyword>
<keyword evidence="9" id="KW-0675">Receptor</keyword>
<dbReference type="SUPFAM" id="SSF56935">
    <property type="entry name" value="Porins"/>
    <property type="match status" value="1"/>
</dbReference>
<feature type="region of interest" description="Disordered" evidence="5">
    <location>
        <begin position="28"/>
        <end position="54"/>
    </location>
</feature>
<evidence type="ECO:0000256" key="4">
    <source>
        <dbReference type="RuleBase" id="RU003357"/>
    </source>
</evidence>
<organism evidence="9 10">
    <name type="scientific">Marilutibacter penaei</name>
    <dbReference type="NCBI Taxonomy" id="2759900"/>
    <lineage>
        <taxon>Bacteria</taxon>
        <taxon>Pseudomonadati</taxon>
        <taxon>Pseudomonadota</taxon>
        <taxon>Gammaproteobacteria</taxon>
        <taxon>Lysobacterales</taxon>
        <taxon>Lysobacteraceae</taxon>
        <taxon>Marilutibacter</taxon>
    </lineage>
</organism>
<dbReference type="PANTHER" id="PTHR40980">
    <property type="entry name" value="PLUG DOMAIN-CONTAINING PROTEIN"/>
    <property type="match status" value="1"/>
</dbReference>
<keyword evidence="6" id="KW-0732">Signal</keyword>
<name>A0A7W3U2N0_9GAMM</name>
<dbReference type="PANTHER" id="PTHR40980:SF3">
    <property type="entry name" value="TONB-DEPENDENT RECEPTOR-LIKE BETA-BARREL DOMAIN-CONTAINING PROTEIN"/>
    <property type="match status" value="1"/>
</dbReference>
<proteinExistence type="inferred from homology"/>
<gene>
    <name evidence="9" type="ORF">H4F99_04695</name>
</gene>
<keyword evidence="3" id="KW-0998">Cell outer membrane</keyword>
<dbReference type="CDD" id="cd01347">
    <property type="entry name" value="ligand_gated_channel"/>
    <property type="match status" value="1"/>
</dbReference>
<evidence type="ECO:0000259" key="8">
    <source>
        <dbReference type="Pfam" id="PF07715"/>
    </source>
</evidence>
<feature type="domain" description="TonB-dependent receptor-like beta-barrel" evidence="7">
    <location>
        <begin position="426"/>
        <end position="891"/>
    </location>
</feature>
<feature type="compositionally biased region" description="Low complexity" evidence="5">
    <location>
        <begin position="36"/>
        <end position="47"/>
    </location>
</feature>
<evidence type="ECO:0000256" key="2">
    <source>
        <dbReference type="ARBA" id="ARBA00023136"/>
    </source>
</evidence>
<dbReference type="Gene3D" id="2.40.170.20">
    <property type="entry name" value="TonB-dependent receptor, beta-barrel domain"/>
    <property type="match status" value="1"/>
</dbReference>
<dbReference type="GO" id="GO:0009279">
    <property type="term" value="C:cell outer membrane"/>
    <property type="evidence" value="ECO:0007669"/>
    <property type="project" value="UniProtKB-SubCell"/>
</dbReference>
<keyword evidence="4" id="KW-0798">TonB box</keyword>
<comment type="subcellular location">
    <subcellularLocation>
        <location evidence="1 4">Cell outer membrane</location>
    </subcellularLocation>
</comment>
<dbReference type="Gene3D" id="2.170.130.10">
    <property type="entry name" value="TonB-dependent receptor, plug domain"/>
    <property type="match status" value="1"/>
</dbReference>
<keyword evidence="2 4" id="KW-0472">Membrane</keyword>
<dbReference type="InterPro" id="IPR010104">
    <property type="entry name" value="TonB_rcpt_bac"/>
</dbReference>
<dbReference type="Proteomes" id="UP000552587">
    <property type="component" value="Unassembled WGS sequence"/>
</dbReference>
<evidence type="ECO:0000256" key="1">
    <source>
        <dbReference type="ARBA" id="ARBA00004442"/>
    </source>
</evidence>
<dbReference type="RefSeq" id="WP_182668575.1">
    <property type="nucleotide sequence ID" value="NZ_JACHTE010000003.1"/>
</dbReference>
<dbReference type="AlphaFoldDB" id="A0A7W3U2N0"/>
<feature type="signal peptide" evidence="6">
    <location>
        <begin position="1"/>
        <end position="26"/>
    </location>
</feature>
<feature type="chain" id="PRO_5031064428" evidence="6">
    <location>
        <begin position="27"/>
        <end position="925"/>
    </location>
</feature>
<dbReference type="NCBIfam" id="TIGR01782">
    <property type="entry name" value="TonB-Xanth-Caul"/>
    <property type="match status" value="1"/>
</dbReference>
<feature type="domain" description="TonB-dependent receptor plug" evidence="8">
    <location>
        <begin position="79"/>
        <end position="187"/>
    </location>
</feature>
<evidence type="ECO:0000313" key="9">
    <source>
        <dbReference type="EMBL" id="MBB1087784.1"/>
    </source>
</evidence>
<dbReference type="Pfam" id="PF07715">
    <property type="entry name" value="Plug"/>
    <property type="match status" value="1"/>
</dbReference>
<sequence length="925" mass="100487">MQTVRAGQRKASATALAIAIAFALQAAPHDSRAQESSPSTSPANPAAEQDPQTTELDSVVVTGFRGSLEQALDIKRGEVGAVDAIVAEDVAEFPDLNLAESLQRIPGVAIDRDAGEGRSISVRGLGPQFTRVRLNGMEALATGGGTDSSGGVNRGRGFDFNTFASELFSEMVVRKTSDASTEEGSLGATIDLRTARPFDYDGFTFAAGGQYGYSDLSGDSDPRASALISNTFADGRFGALLSVAYTQRSLVEEGHSTVRWDRGTSNGGFDPSSPFVEAGSADVFHPRIPRYGVMQHDQERVGATGSLQFRPTDNIDLALDVLYATFDADRTEDYFEAVSFSRSGAGKPATVVLDGEVRNNNLVYGVFDNVDIRSESRTDEQDTEFLQWGFSGDIDFTDSFDMSFLVGQSTSTYDNPVQTTVIMDKFDADGYVYDYRGSSRLPDFNYGSVDPLDPNGWTLAEIRLRPQWVENSFDNAQLDFRWVASSSFTLRGGVNYKDFTYESREWRRASESAVPVLDAATLATMLKEAGLEDIDVSSNRWVVPDVGAFDDMFDIYSNSGLFEVSDSLSNVAANNRTVNEEDTGFYLQGDFGFDLGSMPVNGNVGVRHIKTELTSDGYSFVGGVAVPTRVTHEYSDTLPSLNLVGELTPDVLLRFSAAKVMARPNLGFLNPGATVSVSGGARTVTTGNPKLDPFRATTFDLGLEWYFSTDALLGVAVFYKDIDSFIQTSRETRPFNTSGLPDSLLVGTGASPTDDFDFTQPLNTPGGDLTGYEINYQHPFTEMGGWLQNFGVLFSYTHVESEIQYLSSSGAPAAVGPMTGQSENSASGTLFYDDGKLSARASVSYRDAFLTTIPGRNGNDVEGTKETTTVDASVSYRINDNWQISLEGLNLTDEWSDQWVDSVGDRSSVYTHTGRQYLLGFRYKY</sequence>
<dbReference type="InterPro" id="IPR012910">
    <property type="entry name" value="Plug_dom"/>
</dbReference>
<evidence type="ECO:0000313" key="10">
    <source>
        <dbReference type="Proteomes" id="UP000552587"/>
    </source>
</evidence>
<dbReference type="InterPro" id="IPR037066">
    <property type="entry name" value="Plug_dom_sf"/>
</dbReference>
<comment type="caution">
    <text evidence="9">The sequence shown here is derived from an EMBL/GenBank/DDBJ whole genome shotgun (WGS) entry which is preliminary data.</text>
</comment>
<evidence type="ECO:0000256" key="3">
    <source>
        <dbReference type="ARBA" id="ARBA00023237"/>
    </source>
</evidence>
<dbReference type="InterPro" id="IPR036942">
    <property type="entry name" value="Beta-barrel_TonB_sf"/>
</dbReference>
<evidence type="ECO:0000256" key="6">
    <source>
        <dbReference type="SAM" id="SignalP"/>
    </source>
</evidence>
<dbReference type="InterPro" id="IPR000531">
    <property type="entry name" value="Beta-barrel_TonB"/>
</dbReference>
<accession>A0A7W3U2N0</accession>
<reference evidence="9 10" key="1">
    <citation type="submission" date="2020-07" db="EMBL/GenBank/DDBJ databases">
        <authorList>
            <person name="Xu S."/>
            <person name="Li A."/>
        </authorList>
    </citation>
    <scope>NUCLEOTIDE SEQUENCE [LARGE SCALE GENOMIC DNA]</scope>
    <source>
        <strain evidence="9 10">SG-8</strain>
    </source>
</reference>
<dbReference type="EMBL" id="JACHTE010000003">
    <property type="protein sequence ID" value="MBB1087784.1"/>
    <property type="molecule type" value="Genomic_DNA"/>
</dbReference>
<comment type="similarity">
    <text evidence="4">Belongs to the TonB-dependent receptor family.</text>
</comment>
<evidence type="ECO:0000256" key="5">
    <source>
        <dbReference type="SAM" id="MobiDB-lite"/>
    </source>
</evidence>
<dbReference type="Pfam" id="PF00593">
    <property type="entry name" value="TonB_dep_Rec_b-barrel"/>
    <property type="match status" value="1"/>
</dbReference>
<protein>
    <submittedName>
        <fullName evidence="9">TonB-dependent receptor</fullName>
    </submittedName>
</protein>